<evidence type="ECO:0000313" key="3">
    <source>
        <dbReference type="Proteomes" id="UP000189911"/>
    </source>
</evidence>
<dbReference type="InterPro" id="IPR029044">
    <property type="entry name" value="Nucleotide-diphossugar_trans"/>
</dbReference>
<keyword evidence="3" id="KW-1185">Reference proteome</keyword>
<dbReference type="SUPFAM" id="SSF53448">
    <property type="entry name" value="Nucleotide-diphospho-sugar transferases"/>
    <property type="match status" value="1"/>
</dbReference>
<dbReference type="Gene3D" id="3.90.550.10">
    <property type="entry name" value="Spore Coat Polysaccharide Biosynthesis Protein SpsA, Chain A"/>
    <property type="match status" value="1"/>
</dbReference>
<feature type="compositionally biased region" description="Pro residues" evidence="1">
    <location>
        <begin position="315"/>
        <end position="331"/>
    </location>
</feature>
<dbReference type="Proteomes" id="UP000189911">
    <property type="component" value="Chromosome G"/>
</dbReference>
<reference evidence="3" key="1">
    <citation type="submission" date="2016-03" db="EMBL/GenBank/DDBJ databases">
        <authorList>
            <person name="Devillers Hugo."/>
        </authorList>
    </citation>
    <scope>NUCLEOTIDE SEQUENCE [LARGE SCALE GENOMIC DNA]</scope>
</reference>
<accession>A0A1G4KGW0</accession>
<dbReference type="GO" id="GO:0016757">
    <property type="term" value="F:glycosyltransferase activity"/>
    <property type="evidence" value="ECO:0007669"/>
    <property type="project" value="InterPro"/>
</dbReference>
<dbReference type="OrthoDB" id="2014201at2759"/>
<dbReference type="EMBL" id="LT598453">
    <property type="protein sequence ID" value="SCV03601.1"/>
    <property type="molecule type" value="Genomic_DNA"/>
</dbReference>
<protein>
    <submittedName>
        <fullName evidence="2">LANO_0G05116g1_1</fullName>
    </submittedName>
</protein>
<organism evidence="2 3">
    <name type="scientific">Lachancea nothofagi CBS 11611</name>
    <dbReference type="NCBI Taxonomy" id="1266666"/>
    <lineage>
        <taxon>Eukaryota</taxon>
        <taxon>Fungi</taxon>
        <taxon>Dikarya</taxon>
        <taxon>Ascomycota</taxon>
        <taxon>Saccharomycotina</taxon>
        <taxon>Saccharomycetes</taxon>
        <taxon>Saccharomycetales</taxon>
        <taxon>Saccharomycetaceae</taxon>
        <taxon>Lachancea</taxon>
    </lineage>
</organism>
<dbReference type="CDD" id="cd02537">
    <property type="entry name" value="GT8_Glycogenin"/>
    <property type="match status" value="1"/>
</dbReference>
<name>A0A1G4KGW0_9SACH</name>
<gene>
    <name evidence="2" type="ORF">LANO_0G05116G</name>
</gene>
<sequence length="386" mass="43280">MATAVTKPVGVVTLLYSPDYLPGVLTLGTQLREKTRTDEITTCVVVSQELFLERGGTDADLELIRSLYDLVLPVESSRQLSDALLELHRENLELLDRPELAFTFLKLELWRLTQFSKVVYIDCDCLLVSSAFWDILTLTQDQASHEIAASPDCGWPDMFNSGVLALVPDLAVYDQLAKLVLTTQSIDGADQGILNQFFNKACREVAAPTEQDNASDQDSGWVRLPFTYNVTVPNAGYQNAPAAKFFDKDIKLVHFIGKNKPWISKTEHSDRFRDQWWQIYLGAVQRCSGEPTTGQALDHEDDPEQAESEPQVAPNSPPPQWDATKEPPPVDGAPEAASFHFQPEFEWNQGDQLLEDELPSLQLGPNPIFPWETYSDAVEPQRVFPE</sequence>
<dbReference type="Pfam" id="PF01501">
    <property type="entry name" value="Glyco_transf_8"/>
    <property type="match status" value="1"/>
</dbReference>
<dbReference type="AlphaFoldDB" id="A0A1G4KGW0"/>
<dbReference type="PANTHER" id="PTHR11183">
    <property type="entry name" value="GLYCOGENIN SUBFAMILY MEMBER"/>
    <property type="match status" value="1"/>
</dbReference>
<evidence type="ECO:0000313" key="2">
    <source>
        <dbReference type="EMBL" id="SCV03601.1"/>
    </source>
</evidence>
<dbReference type="InterPro" id="IPR050587">
    <property type="entry name" value="GNT1/Glycosyltrans_8"/>
</dbReference>
<proteinExistence type="predicted"/>
<feature type="region of interest" description="Disordered" evidence="1">
    <location>
        <begin position="289"/>
        <end position="361"/>
    </location>
</feature>
<dbReference type="InterPro" id="IPR002495">
    <property type="entry name" value="Glyco_trans_8"/>
</dbReference>
<evidence type="ECO:0000256" key="1">
    <source>
        <dbReference type="SAM" id="MobiDB-lite"/>
    </source>
</evidence>